<dbReference type="EMBL" id="NAJL01000028">
    <property type="protein sequence ID" value="TKA26493.1"/>
    <property type="molecule type" value="Genomic_DNA"/>
</dbReference>
<dbReference type="CDD" id="cd20071">
    <property type="entry name" value="SET_SMYD"/>
    <property type="match status" value="1"/>
</dbReference>
<dbReference type="Proteomes" id="UP000308549">
    <property type="component" value="Unassembled WGS sequence"/>
</dbReference>
<accession>A0A4U0TVV7</accession>
<dbReference type="OrthoDB" id="438641at2759"/>
<feature type="domain" description="SET" evidence="2">
    <location>
        <begin position="204"/>
        <end position="438"/>
    </location>
</feature>
<evidence type="ECO:0000313" key="3">
    <source>
        <dbReference type="EMBL" id="TKA26493.1"/>
    </source>
</evidence>
<evidence type="ECO:0000259" key="2">
    <source>
        <dbReference type="PROSITE" id="PS50280"/>
    </source>
</evidence>
<dbReference type="PANTHER" id="PTHR47332">
    <property type="entry name" value="SET DOMAIN-CONTAINING PROTEIN 5"/>
    <property type="match status" value="1"/>
</dbReference>
<gene>
    <name evidence="3" type="ORF">B0A50_05330</name>
</gene>
<feature type="region of interest" description="Disordered" evidence="1">
    <location>
        <begin position="1"/>
        <end position="25"/>
    </location>
</feature>
<evidence type="ECO:0000313" key="4">
    <source>
        <dbReference type="Proteomes" id="UP000308549"/>
    </source>
</evidence>
<dbReference type="AlphaFoldDB" id="A0A4U0TVV7"/>
<dbReference type="PANTHER" id="PTHR47332:SF6">
    <property type="entry name" value="SET DOMAIN-CONTAINING PROTEIN"/>
    <property type="match status" value="1"/>
</dbReference>
<feature type="compositionally biased region" description="Acidic residues" evidence="1">
    <location>
        <begin position="494"/>
        <end position="512"/>
    </location>
</feature>
<evidence type="ECO:0000256" key="1">
    <source>
        <dbReference type="SAM" id="MobiDB-lite"/>
    </source>
</evidence>
<proteinExistence type="predicted"/>
<dbReference type="InterPro" id="IPR046341">
    <property type="entry name" value="SET_dom_sf"/>
</dbReference>
<protein>
    <recommendedName>
        <fullName evidence="2">SET domain-containing protein</fullName>
    </recommendedName>
</protein>
<reference evidence="3 4" key="1">
    <citation type="submission" date="2017-03" db="EMBL/GenBank/DDBJ databases">
        <title>Genomes of endolithic fungi from Antarctica.</title>
        <authorList>
            <person name="Coleine C."/>
            <person name="Masonjones S."/>
            <person name="Stajich J.E."/>
        </authorList>
    </citation>
    <scope>NUCLEOTIDE SEQUENCE [LARGE SCALE GENOMIC DNA]</scope>
    <source>
        <strain evidence="3 4">CCFEE 6315</strain>
    </source>
</reference>
<feature type="region of interest" description="Disordered" evidence="1">
    <location>
        <begin position="477"/>
        <end position="518"/>
    </location>
</feature>
<dbReference type="PROSITE" id="PS50280">
    <property type="entry name" value="SET"/>
    <property type="match status" value="1"/>
</dbReference>
<feature type="compositionally biased region" description="Acidic residues" evidence="1">
    <location>
        <begin position="552"/>
        <end position="563"/>
    </location>
</feature>
<dbReference type="Pfam" id="PF00856">
    <property type="entry name" value="SET"/>
    <property type="match status" value="1"/>
</dbReference>
<feature type="region of interest" description="Disordered" evidence="1">
    <location>
        <begin position="544"/>
        <end position="569"/>
    </location>
</feature>
<dbReference type="InterPro" id="IPR001214">
    <property type="entry name" value="SET_dom"/>
</dbReference>
<keyword evidence="4" id="KW-1185">Reference proteome</keyword>
<dbReference type="InterPro" id="IPR053185">
    <property type="entry name" value="SET_domain_protein"/>
</dbReference>
<feature type="compositionally biased region" description="Basic and acidic residues" evidence="1">
    <location>
        <begin position="479"/>
        <end position="493"/>
    </location>
</feature>
<dbReference type="SUPFAM" id="SSF82199">
    <property type="entry name" value="SET domain"/>
    <property type="match status" value="1"/>
</dbReference>
<dbReference type="Gene3D" id="2.170.270.10">
    <property type="entry name" value="SET domain"/>
    <property type="match status" value="1"/>
</dbReference>
<sequence>MDRPFDPADWQPTKPPDPRDKDLEPELPGLIATLGAQTERIYRQPYNPSYWVERGKTLQRLRYPELAVADGYKASLLCGAAIDLSIEDPRWRLGFGAGFQVLDESGTTDEQSDVKGWLDRLSSQAEQLVIDNLYYFPQYMHGRNVRKGYPWLSAKHRVRDDDLIEKINGEFAESARWLETECAKYLRARDKLKAESAGPYGILQRHAFGRTPVDADGNSSSSEVLGVFAACDIRKGKLIMADDTRLWGCMGPGSHPSDAMPSTKLGCQDPTHPNLATETAAQNLRWVRDVSSGRSAAQNLLRCRSLITCISDTDPTKDHPLDHPLIARLTPSHPSTKATTFSFDGDIVTPIHCLQQFGIDVFANANCDTWVVFTLESRLRNNSWSNPVHKCVSPLFSLFNHSCDPNVTWNVQYADTTTLELDTIKAVKKGEQLFVMYNGYTCDQPLETRRTALRRWFDTDCQCSLCKHEEANGLYGGTEIKDAERREGDRSESSSEEEDDDDDDESSGDSDGSDSLLHPSACECEFCISSREFFERVRNGEWRADETLREFPEDEDGSFDPEMDCASME</sequence>
<organism evidence="3 4">
    <name type="scientific">Salinomyces thailandicus</name>
    <dbReference type="NCBI Taxonomy" id="706561"/>
    <lineage>
        <taxon>Eukaryota</taxon>
        <taxon>Fungi</taxon>
        <taxon>Dikarya</taxon>
        <taxon>Ascomycota</taxon>
        <taxon>Pezizomycotina</taxon>
        <taxon>Dothideomycetes</taxon>
        <taxon>Dothideomycetidae</taxon>
        <taxon>Mycosphaerellales</taxon>
        <taxon>Teratosphaeriaceae</taxon>
        <taxon>Salinomyces</taxon>
    </lineage>
</organism>
<comment type="caution">
    <text evidence="3">The sequence shown here is derived from an EMBL/GenBank/DDBJ whole genome shotgun (WGS) entry which is preliminary data.</text>
</comment>
<name>A0A4U0TVV7_9PEZI</name>